<protein>
    <submittedName>
        <fullName evidence="2">Carboxypeptidase-like regulatory domain-containing protein</fullName>
    </submittedName>
</protein>
<keyword evidence="1" id="KW-0732">Signal</keyword>
<gene>
    <name evidence="2" type="ORF">H4075_01645</name>
</gene>
<evidence type="ECO:0000256" key="1">
    <source>
        <dbReference type="SAM" id="SignalP"/>
    </source>
</evidence>
<organism evidence="2 3">
    <name type="scientific">Lacibacter sediminis</name>
    <dbReference type="NCBI Taxonomy" id="2760713"/>
    <lineage>
        <taxon>Bacteria</taxon>
        <taxon>Pseudomonadati</taxon>
        <taxon>Bacteroidota</taxon>
        <taxon>Chitinophagia</taxon>
        <taxon>Chitinophagales</taxon>
        <taxon>Chitinophagaceae</taxon>
        <taxon>Lacibacter</taxon>
    </lineage>
</organism>
<dbReference type="Pfam" id="PF13715">
    <property type="entry name" value="CarbopepD_reg_2"/>
    <property type="match status" value="1"/>
</dbReference>
<dbReference type="AlphaFoldDB" id="A0A7G5XHH8"/>
<keyword evidence="2" id="KW-0645">Protease</keyword>
<sequence length="362" mass="41708">MKTILSFILILLTSSVSAQSYFYIKGKVVDDSTRLPLEGASVLCQNTTKGTITNKEGEFRMELPAGGHNLVITYTGYETESVRISSSQDNSNELNIILKKKEKKLEEVVIQASTEVKDGWTKYGKQLSDYFIGSTPFAKQCSIENPDVLKFYFSRKRNVLKVKAEEPVVVMNYALGYRISYQLDSFIYDYNTKFSAYAGVAFYTELDSTAEQKTVWLKNREKAYQGSRLHFMRCYYDSTLADNGFVIEHIFNDTITAKPRIRSLENPYDSAVYVLVDSVDKEINLFGKYRIVYTLQPMEKEYLIANKYPLSAKEQLSTLELLNGFVITENGFFYEQHEVINSGYWAWKNLADQLPYDYWPED</sequence>
<evidence type="ECO:0000313" key="3">
    <source>
        <dbReference type="Proteomes" id="UP000515344"/>
    </source>
</evidence>
<proteinExistence type="predicted"/>
<name>A0A7G5XHH8_9BACT</name>
<reference evidence="3" key="1">
    <citation type="submission" date="2020-08" db="EMBL/GenBank/DDBJ databases">
        <title>Lacibacter sp. S13-6-6 genome sequencing.</title>
        <authorList>
            <person name="Jin L."/>
        </authorList>
    </citation>
    <scope>NUCLEOTIDE SEQUENCE [LARGE SCALE GENOMIC DNA]</scope>
    <source>
        <strain evidence="3">S13-6-6</strain>
    </source>
</reference>
<dbReference type="SUPFAM" id="SSF49464">
    <property type="entry name" value="Carboxypeptidase regulatory domain-like"/>
    <property type="match status" value="1"/>
</dbReference>
<dbReference type="InterPro" id="IPR008969">
    <property type="entry name" value="CarboxyPept-like_regulatory"/>
</dbReference>
<dbReference type="Gene3D" id="2.60.40.1120">
    <property type="entry name" value="Carboxypeptidase-like, regulatory domain"/>
    <property type="match status" value="1"/>
</dbReference>
<accession>A0A7G5XHH8</accession>
<feature type="chain" id="PRO_5028904642" evidence="1">
    <location>
        <begin position="19"/>
        <end position="362"/>
    </location>
</feature>
<dbReference type="EMBL" id="CP060007">
    <property type="protein sequence ID" value="QNA44931.1"/>
    <property type="molecule type" value="Genomic_DNA"/>
</dbReference>
<dbReference type="GO" id="GO:0004180">
    <property type="term" value="F:carboxypeptidase activity"/>
    <property type="evidence" value="ECO:0007669"/>
    <property type="project" value="UniProtKB-KW"/>
</dbReference>
<keyword evidence="2" id="KW-0121">Carboxypeptidase</keyword>
<dbReference type="RefSeq" id="WP_182803543.1">
    <property type="nucleotide sequence ID" value="NZ_CP060007.1"/>
</dbReference>
<keyword evidence="2" id="KW-0378">Hydrolase</keyword>
<dbReference type="KEGG" id="lacs:H4075_01645"/>
<keyword evidence="3" id="KW-1185">Reference proteome</keyword>
<dbReference type="Proteomes" id="UP000515344">
    <property type="component" value="Chromosome"/>
</dbReference>
<evidence type="ECO:0000313" key="2">
    <source>
        <dbReference type="EMBL" id="QNA44931.1"/>
    </source>
</evidence>
<feature type="signal peptide" evidence="1">
    <location>
        <begin position="1"/>
        <end position="18"/>
    </location>
</feature>